<reference evidence="9" key="1">
    <citation type="journal article" date="2010" name="Eukaryot. Cell">
        <title>Abundant 5S rRNA-like transcripts encoded by the mitochondrial genome in amoebozoa.</title>
        <authorList>
            <person name="Bullerwell C.E."/>
            <person name="Burger G."/>
            <person name="Gott J.M."/>
            <person name="Kourennaia O."/>
            <person name="Schnare M.N."/>
            <person name="Gray M.W."/>
        </authorList>
    </citation>
    <scope>NUCLEOTIDE SEQUENCE</scope>
</reference>
<proteinExistence type="predicted"/>
<evidence type="ECO:0000256" key="1">
    <source>
        <dbReference type="ARBA" id="ARBA00004325"/>
    </source>
</evidence>
<dbReference type="RefSeq" id="YP_003540830.1">
    <property type="nucleotide sequence ID" value="NC_013986.1"/>
</dbReference>
<dbReference type="GO" id="GO:0006754">
    <property type="term" value="P:ATP biosynthetic process"/>
    <property type="evidence" value="ECO:0007669"/>
    <property type="project" value="UniProtKB-KW"/>
</dbReference>
<feature type="transmembrane region" description="Helical" evidence="7">
    <location>
        <begin position="12"/>
        <end position="37"/>
    </location>
</feature>
<keyword evidence="4 9" id="KW-0496">Mitochondrion</keyword>
<evidence type="ECO:0000256" key="6">
    <source>
        <dbReference type="ARBA" id="ARBA00023310"/>
    </source>
</evidence>
<dbReference type="GO" id="GO:0016787">
    <property type="term" value="F:hydrolase activity"/>
    <property type="evidence" value="ECO:0007669"/>
    <property type="project" value="UniProtKB-KW"/>
</dbReference>
<keyword evidence="2 7" id="KW-0812">Transmembrane</keyword>
<dbReference type="AlphaFoldDB" id="D4PBK2"/>
<dbReference type="EC" id="3.6.3.14" evidence="9"/>
<feature type="domain" description="ATP synthase YMF19-like N-terminal" evidence="8">
    <location>
        <begin position="2"/>
        <end position="59"/>
    </location>
</feature>
<keyword evidence="9" id="KW-0378">Hydrolase</keyword>
<feature type="transmembrane region" description="Helical" evidence="7">
    <location>
        <begin position="102"/>
        <end position="119"/>
    </location>
</feature>
<protein>
    <submittedName>
        <fullName evidence="9">ATP synthase F0 subunit 8</fullName>
        <ecNumber evidence="9">3.6.3.14</ecNumber>
    </submittedName>
</protein>
<gene>
    <name evidence="9" type="primary">atp8</name>
</gene>
<dbReference type="GO" id="GO:0031966">
    <property type="term" value="C:mitochondrial membrane"/>
    <property type="evidence" value="ECO:0007669"/>
    <property type="project" value="UniProtKB-SubCell"/>
</dbReference>
<evidence type="ECO:0000256" key="4">
    <source>
        <dbReference type="ARBA" id="ARBA00023128"/>
    </source>
</evidence>
<evidence type="ECO:0000259" key="8">
    <source>
        <dbReference type="Pfam" id="PF02326"/>
    </source>
</evidence>
<organism evidence="9">
    <name type="scientific">Vermamoeba vermiformis</name>
    <name type="common">Amoeba</name>
    <name type="synonym">Hartmannella vermiformis</name>
    <dbReference type="NCBI Taxonomy" id="5778"/>
    <lineage>
        <taxon>Eukaryota</taxon>
        <taxon>Amoebozoa</taxon>
        <taxon>Tubulinea</taxon>
        <taxon>Echinamoebida</taxon>
        <taxon>Vermamoeba</taxon>
    </lineage>
</organism>
<keyword evidence="5 7" id="KW-0472">Membrane</keyword>
<evidence type="ECO:0000313" key="9">
    <source>
        <dbReference type="EMBL" id="ADD62214.1"/>
    </source>
</evidence>
<dbReference type="Pfam" id="PF02326">
    <property type="entry name" value="YMF19"/>
    <property type="match status" value="1"/>
</dbReference>
<accession>D4PBK2</accession>
<comment type="subcellular location">
    <subcellularLocation>
        <location evidence="1">Mitochondrion membrane</location>
    </subcellularLocation>
</comment>
<evidence type="ECO:0000256" key="7">
    <source>
        <dbReference type="SAM" id="Phobius"/>
    </source>
</evidence>
<geneLocation type="mitochondrion" evidence="9"/>
<name>D4PBK2_VERVE</name>
<sequence length="152" mass="18874">MPHLDYLTYLSQVFWFLLFFWAAYSLFFFVFFPKLYYSFRIRKLKFDFLFDKYISSEYKINFYSFFFKDYSEKFTNVIFSFLKDLKARYNLALNLNYKKFKILSFLLNVFLVETLYLYWSKGVSLNFSSFLNATFFYDKKKVFLFNKLNSIY</sequence>
<evidence type="ECO:0000256" key="2">
    <source>
        <dbReference type="ARBA" id="ARBA00022692"/>
    </source>
</evidence>
<dbReference type="GeneID" id="8890270"/>
<dbReference type="EMBL" id="GU828005">
    <property type="protein sequence ID" value="ADD62214.1"/>
    <property type="molecule type" value="Genomic_DNA"/>
</dbReference>
<keyword evidence="6" id="KW-0066">ATP synthesis</keyword>
<keyword evidence="3 7" id="KW-1133">Transmembrane helix</keyword>
<dbReference type="InterPro" id="IPR003319">
    <property type="entry name" value="YMF19-like_N"/>
</dbReference>
<evidence type="ECO:0000256" key="3">
    <source>
        <dbReference type="ARBA" id="ARBA00022989"/>
    </source>
</evidence>
<evidence type="ECO:0000256" key="5">
    <source>
        <dbReference type="ARBA" id="ARBA00023136"/>
    </source>
</evidence>